<feature type="domain" description="FMN hydroxy acid dehydrogenase" evidence="5">
    <location>
        <begin position="1"/>
        <end position="252"/>
    </location>
</feature>
<evidence type="ECO:0000313" key="7">
    <source>
        <dbReference type="Proteomes" id="UP000675554"/>
    </source>
</evidence>
<keyword evidence="7" id="KW-1185">Reference proteome</keyword>
<organism evidence="6 7">
    <name type="scientific">Streptomyces daliensis</name>
    <dbReference type="NCBI Taxonomy" id="299421"/>
    <lineage>
        <taxon>Bacteria</taxon>
        <taxon>Bacillati</taxon>
        <taxon>Actinomycetota</taxon>
        <taxon>Actinomycetes</taxon>
        <taxon>Kitasatosporales</taxon>
        <taxon>Streptomycetaceae</taxon>
        <taxon>Streptomyces</taxon>
    </lineage>
</organism>
<dbReference type="PROSITE" id="PS00557">
    <property type="entry name" value="FMN_HYDROXY_ACID_DH_1"/>
    <property type="match status" value="1"/>
</dbReference>
<dbReference type="PROSITE" id="PS51349">
    <property type="entry name" value="FMN_HYDROXY_ACID_DH_2"/>
    <property type="match status" value="1"/>
</dbReference>
<dbReference type="EMBL" id="JAGSMN010000006">
    <property type="protein sequence ID" value="MBR7671546.1"/>
    <property type="molecule type" value="Genomic_DNA"/>
</dbReference>
<proteinExistence type="predicted"/>
<comment type="caution">
    <text evidence="6">The sequence shown here is derived from an EMBL/GenBank/DDBJ whole genome shotgun (WGS) entry which is preliminary data.</text>
</comment>
<evidence type="ECO:0000256" key="2">
    <source>
        <dbReference type="ARBA" id="ARBA00022630"/>
    </source>
</evidence>
<keyword evidence="3" id="KW-0288">FMN</keyword>
<dbReference type="InterPro" id="IPR008259">
    <property type="entry name" value="FMN_hydac_DH_AS"/>
</dbReference>
<reference evidence="6" key="1">
    <citation type="submission" date="2021-04" db="EMBL/GenBank/DDBJ databases">
        <title>Sequencing of actinobacteria type strains.</title>
        <authorList>
            <person name="Nguyen G.-S."/>
            <person name="Wentzel A."/>
        </authorList>
    </citation>
    <scope>NUCLEOTIDE SEQUENCE</scope>
    <source>
        <strain evidence="6">DSM 42095</strain>
    </source>
</reference>
<accession>A0A8T4IGQ3</accession>
<keyword evidence="4" id="KW-0560">Oxidoreductase</keyword>
<dbReference type="Pfam" id="PF01070">
    <property type="entry name" value="FMN_dh"/>
    <property type="match status" value="1"/>
</dbReference>
<evidence type="ECO:0000256" key="3">
    <source>
        <dbReference type="ARBA" id="ARBA00022643"/>
    </source>
</evidence>
<evidence type="ECO:0000259" key="5">
    <source>
        <dbReference type="PROSITE" id="PS51349"/>
    </source>
</evidence>
<dbReference type="AlphaFoldDB" id="A0A8T4IGQ3"/>
<dbReference type="SUPFAM" id="SSF51395">
    <property type="entry name" value="FMN-linked oxidoreductases"/>
    <property type="match status" value="1"/>
</dbReference>
<evidence type="ECO:0000313" key="6">
    <source>
        <dbReference type="EMBL" id="MBR7671546.1"/>
    </source>
</evidence>
<sequence length="252" mass="26763">MVSALSLEWCPAWRRTRRRTRRTNPRRAEDAGCEAVVLTVDVPWMGRRRRDVRNRFVLPGHVRAANLTTTAAAPWTTEPAAGDTAHRRLADASAVAEHTSRTFSSSLTWASVEVLRRSTRLPLVLKGVLSPEDALRAAECGCDAVVVSNHGGRQLDGAVPSIDALAGLVSAVGATCEVLPDSGVRGGTDVLKALAMGAHGVLVGRPVIWGLSTAGEAGVRQVLELLADELRDALGLSGCGGVDEARRLRAVR</sequence>
<dbReference type="Proteomes" id="UP000675554">
    <property type="component" value="Unassembled WGS sequence"/>
</dbReference>
<keyword evidence="2" id="KW-0285">Flavoprotein</keyword>
<dbReference type="InterPro" id="IPR037396">
    <property type="entry name" value="FMN_HAD"/>
</dbReference>
<dbReference type="InterPro" id="IPR013785">
    <property type="entry name" value="Aldolase_TIM"/>
</dbReference>
<gene>
    <name evidence="6" type="ORF">KDA82_00525</name>
</gene>
<evidence type="ECO:0000256" key="1">
    <source>
        <dbReference type="ARBA" id="ARBA00001917"/>
    </source>
</evidence>
<dbReference type="Gene3D" id="3.20.20.70">
    <property type="entry name" value="Aldolase class I"/>
    <property type="match status" value="1"/>
</dbReference>
<dbReference type="InterPro" id="IPR000262">
    <property type="entry name" value="FMN-dep_DH"/>
</dbReference>
<protein>
    <submittedName>
        <fullName evidence="6">Alpha-hydroxy-acid oxidizing protein</fullName>
    </submittedName>
</protein>
<dbReference type="GO" id="GO:0016491">
    <property type="term" value="F:oxidoreductase activity"/>
    <property type="evidence" value="ECO:0007669"/>
    <property type="project" value="UniProtKB-KW"/>
</dbReference>
<name>A0A8T4IGQ3_9ACTN</name>
<evidence type="ECO:0000256" key="4">
    <source>
        <dbReference type="ARBA" id="ARBA00023002"/>
    </source>
</evidence>
<dbReference type="PANTHER" id="PTHR10578">
    <property type="entry name" value="S -2-HYDROXY-ACID OXIDASE-RELATED"/>
    <property type="match status" value="1"/>
</dbReference>
<dbReference type="PANTHER" id="PTHR10578:SF107">
    <property type="entry name" value="2-HYDROXYACID OXIDASE 1"/>
    <property type="match status" value="1"/>
</dbReference>
<comment type="cofactor">
    <cofactor evidence="1">
        <name>FMN</name>
        <dbReference type="ChEBI" id="CHEBI:58210"/>
    </cofactor>
</comment>